<dbReference type="Pfam" id="PF04083">
    <property type="entry name" value="Abhydro_lipase"/>
    <property type="match status" value="1"/>
</dbReference>
<dbReference type="eggNOG" id="KOG2624">
    <property type="taxonomic scope" value="Eukaryota"/>
</dbReference>
<reference evidence="11 12" key="2">
    <citation type="journal article" date="2010" name="Nucleic Acids Res.">
        <title>BeetleBase in 2010: revisions to provide comprehensive genomic information for Tribolium castaneum.</title>
        <authorList>
            <person name="Kim H.S."/>
            <person name="Murphy T."/>
            <person name="Xia J."/>
            <person name="Caragea D."/>
            <person name="Park Y."/>
            <person name="Beeman R.W."/>
            <person name="Lorenzen M.D."/>
            <person name="Butcher S."/>
            <person name="Manak J.R."/>
            <person name="Brown S.J."/>
        </authorList>
    </citation>
    <scope>NUCLEOTIDE SEQUENCE [LARGE SCALE GENOMIC DNA]</scope>
    <source>
        <strain evidence="11 12">Georgia GA2</strain>
    </source>
</reference>
<dbReference type="PANTHER" id="PTHR11005">
    <property type="entry name" value="LYSOSOMAL ACID LIPASE-RELATED"/>
    <property type="match status" value="1"/>
</dbReference>
<evidence type="ECO:0000256" key="4">
    <source>
        <dbReference type="ARBA" id="ARBA00022963"/>
    </source>
</evidence>
<evidence type="ECO:0000256" key="5">
    <source>
        <dbReference type="ARBA" id="ARBA00023098"/>
    </source>
</evidence>
<keyword evidence="6" id="KW-0325">Glycoprotein</keyword>
<evidence type="ECO:0000256" key="8">
    <source>
        <dbReference type="PIRSR" id="PIRSR000862-1"/>
    </source>
</evidence>
<organism evidence="11 12">
    <name type="scientific">Tribolium castaneum</name>
    <name type="common">Red flour beetle</name>
    <dbReference type="NCBI Taxonomy" id="7070"/>
    <lineage>
        <taxon>Eukaryota</taxon>
        <taxon>Metazoa</taxon>
        <taxon>Ecdysozoa</taxon>
        <taxon>Arthropoda</taxon>
        <taxon>Hexapoda</taxon>
        <taxon>Insecta</taxon>
        <taxon>Pterygota</taxon>
        <taxon>Neoptera</taxon>
        <taxon>Endopterygota</taxon>
        <taxon>Coleoptera</taxon>
        <taxon>Polyphaga</taxon>
        <taxon>Cucujiformia</taxon>
        <taxon>Tenebrionidae</taxon>
        <taxon>Tenebrionidae incertae sedis</taxon>
        <taxon>Tribolium</taxon>
    </lineage>
</organism>
<dbReference type="GO" id="GO:0016298">
    <property type="term" value="F:lipase activity"/>
    <property type="evidence" value="ECO:0000318"/>
    <property type="project" value="GO_Central"/>
</dbReference>
<dbReference type="InterPro" id="IPR006693">
    <property type="entry name" value="AB_hydrolase_lipase"/>
</dbReference>
<dbReference type="InParanoid" id="D6X0Z4"/>
<reference evidence="11 12" key="1">
    <citation type="journal article" date="2008" name="Nature">
        <title>The genome of the model beetle and pest Tribolium castaneum.</title>
        <authorList>
            <consortium name="Tribolium Genome Sequencing Consortium"/>
            <person name="Richards S."/>
            <person name="Gibbs R.A."/>
            <person name="Weinstock G.M."/>
            <person name="Brown S.J."/>
            <person name="Denell R."/>
            <person name="Beeman R.W."/>
            <person name="Gibbs R."/>
            <person name="Beeman R.W."/>
            <person name="Brown S.J."/>
            <person name="Bucher G."/>
            <person name="Friedrich M."/>
            <person name="Grimmelikhuijzen C.J."/>
            <person name="Klingler M."/>
            <person name="Lorenzen M."/>
            <person name="Richards S."/>
            <person name="Roth S."/>
            <person name="Schroder R."/>
            <person name="Tautz D."/>
            <person name="Zdobnov E.M."/>
            <person name="Muzny D."/>
            <person name="Gibbs R.A."/>
            <person name="Weinstock G.M."/>
            <person name="Attaway T."/>
            <person name="Bell S."/>
            <person name="Buhay C.J."/>
            <person name="Chandrabose M.N."/>
            <person name="Chavez D."/>
            <person name="Clerk-Blankenburg K.P."/>
            <person name="Cree A."/>
            <person name="Dao M."/>
            <person name="Davis C."/>
            <person name="Chacko J."/>
            <person name="Dinh H."/>
            <person name="Dugan-Rocha S."/>
            <person name="Fowler G."/>
            <person name="Garner T.T."/>
            <person name="Garnes J."/>
            <person name="Gnirke A."/>
            <person name="Hawes A."/>
            <person name="Hernandez J."/>
            <person name="Hines S."/>
            <person name="Holder M."/>
            <person name="Hume J."/>
            <person name="Jhangiani S.N."/>
            <person name="Joshi V."/>
            <person name="Khan Z.M."/>
            <person name="Jackson L."/>
            <person name="Kovar C."/>
            <person name="Kowis A."/>
            <person name="Lee S."/>
            <person name="Lewis L.R."/>
            <person name="Margolis J."/>
            <person name="Morgan M."/>
            <person name="Nazareth L.V."/>
            <person name="Nguyen N."/>
            <person name="Okwuonu G."/>
            <person name="Parker D."/>
            <person name="Richards S."/>
            <person name="Ruiz S.J."/>
            <person name="Santibanez J."/>
            <person name="Savard J."/>
            <person name="Scherer S.E."/>
            <person name="Schneider B."/>
            <person name="Sodergren E."/>
            <person name="Tautz D."/>
            <person name="Vattahil S."/>
            <person name="Villasana D."/>
            <person name="White C.S."/>
            <person name="Wright R."/>
            <person name="Park Y."/>
            <person name="Beeman R.W."/>
            <person name="Lord J."/>
            <person name="Oppert B."/>
            <person name="Lorenzen M."/>
            <person name="Brown S."/>
            <person name="Wang L."/>
            <person name="Savard J."/>
            <person name="Tautz D."/>
            <person name="Richards S."/>
            <person name="Weinstock G."/>
            <person name="Gibbs R.A."/>
            <person name="Liu Y."/>
            <person name="Worley K."/>
            <person name="Weinstock G."/>
            <person name="Elsik C.G."/>
            <person name="Reese J.T."/>
            <person name="Elhaik E."/>
            <person name="Landan G."/>
            <person name="Graur D."/>
            <person name="Arensburger P."/>
            <person name="Atkinson P."/>
            <person name="Beeman R.W."/>
            <person name="Beidler J."/>
            <person name="Brown S.J."/>
            <person name="Demuth J.P."/>
            <person name="Drury D.W."/>
            <person name="Du Y.Z."/>
            <person name="Fujiwara H."/>
            <person name="Lorenzen M."/>
            <person name="Maselli V."/>
            <person name="Osanai M."/>
            <person name="Park Y."/>
            <person name="Robertson H.M."/>
            <person name="Tu Z."/>
            <person name="Wang J.J."/>
            <person name="Wang S."/>
            <person name="Richards S."/>
            <person name="Song H."/>
            <person name="Zhang L."/>
            <person name="Sodergren E."/>
            <person name="Werner D."/>
            <person name="Stanke M."/>
            <person name="Morgenstern B."/>
            <person name="Solovyev V."/>
            <person name="Kosarev P."/>
            <person name="Brown G."/>
            <person name="Chen H.C."/>
            <person name="Ermolaeva O."/>
            <person name="Hlavina W."/>
            <person name="Kapustin Y."/>
            <person name="Kiryutin B."/>
            <person name="Kitts P."/>
            <person name="Maglott D."/>
            <person name="Pruitt K."/>
            <person name="Sapojnikov V."/>
            <person name="Souvorov A."/>
            <person name="Mackey A.J."/>
            <person name="Waterhouse R.M."/>
            <person name="Wyder S."/>
            <person name="Zdobnov E.M."/>
            <person name="Zdobnov E.M."/>
            <person name="Wyder S."/>
            <person name="Kriventseva E.V."/>
            <person name="Kadowaki T."/>
            <person name="Bork P."/>
            <person name="Aranda M."/>
            <person name="Bao R."/>
            <person name="Beermann A."/>
            <person name="Berns N."/>
            <person name="Bolognesi R."/>
            <person name="Bonneton F."/>
            <person name="Bopp D."/>
            <person name="Brown S.J."/>
            <person name="Bucher G."/>
            <person name="Butts T."/>
            <person name="Chaumot A."/>
            <person name="Denell R.E."/>
            <person name="Ferrier D.E."/>
            <person name="Friedrich M."/>
            <person name="Gordon C.M."/>
            <person name="Jindra M."/>
            <person name="Klingler M."/>
            <person name="Lan Q."/>
            <person name="Lattorff H.M."/>
            <person name="Laudet V."/>
            <person name="von Levetsow C."/>
            <person name="Liu Z."/>
            <person name="Lutz R."/>
            <person name="Lynch J.A."/>
            <person name="da Fonseca R.N."/>
            <person name="Posnien N."/>
            <person name="Reuter R."/>
            <person name="Roth S."/>
            <person name="Savard J."/>
            <person name="Schinko J.B."/>
            <person name="Schmitt C."/>
            <person name="Schoppmeier M."/>
            <person name="Schroder R."/>
            <person name="Shippy T.D."/>
            <person name="Simonnet F."/>
            <person name="Marques-Souza H."/>
            <person name="Tautz D."/>
            <person name="Tomoyasu Y."/>
            <person name="Trauner J."/>
            <person name="Van der Zee M."/>
            <person name="Vervoort M."/>
            <person name="Wittkopp N."/>
            <person name="Wimmer E.A."/>
            <person name="Yang X."/>
            <person name="Jones A.K."/>
            <person name="Sattelle D.B."/>
            <person name="Ebert P.R."/>
            <person name="Nelson D."/>
            <person name="Scott J.G."/>
            <person name="Beeman R.W."/>
            <person name="Muthukrishnan S."/>
            <person name="Kramer K.J."/>
            <person name="Arakane Y."/>
            <person name="Beeman R.W."/>
            <person name="Zhu Q."/>
            <person name="Hogenkamp D."/>
            <person name="Dixit R."/>
            <person name="Oppert B."/>
            <person name="Jiang H."/>
            <person name="Zou Z."/>
            <person name="Marshall J."/>
            <person name="Elpidina E."/>
            <person name="Vinokurov K."/>
            <person name="Oppert C."/>
            <person name="Zou Z."/>
            <person name="Evans J."/>
            <person name="Lu Z."/>
            <person name="Zhao P."/>
            <person name="Sumathipala N."/>
            <person name="Altincicek B."/>
            <person name="Vilcinskas A."/>
            <person name="Williams M."/>
            <person name="Hultmark D."/>
            <person name="Hetru C."/>
            <person name="Jiang H."/>
            <person name="Grimmelikhuijzen C.J."/>
            <person name="Hauser F."/>
            <person name="Cazzamali G."/>
            <person name="Williamson M."/>
            <person name="Park Y."/>
            <person name="Li B."/>
            <person name="Tanaka Y."/>
            <person name="Predel R."/>
            <person name="Neupert S."/>
            <person name="Schachtner J."/>
            <person name="Verleyen P."/>
            <person name="Raible F."/>
            <person name="Bork P."/>
            <person name="Friedrich M."/>
            <person name="Walden K.K."/>
            <person name="Robertson H.M."/>
            <person name="Angeli S."/>
            <person name="Foret S."/>
            <person name="Bucher G."/>
            <person name="Schuetz S."/>
            <person name="Maleszka R."/>
            <person name="Wimmer E.A."/>
            <person name="Beeman R.W."/>
            <person name="Lorenzen M."/>
            <person name="Tomoyasu Y."/>
            <person name="Miller S.C."/>
            <person name="Grossmann D."/>
            <person name="Bucher G."/>
        </authorList>
    </citation>
    <scope>NUCLEOTIDE SEQUENCE [LARGE SCALE GENOMIC DNA]</scope>
    <source>
        <strain evidence="11 12">Georgia GA2</strain>
    </source>
</reference>
<protein>
    <recommendedName>
        <fullName evidence="7">Lipase</fullName>
    </recommendedName>
</protein>
<accession>D6X0Z4</accession>
<dbReference type="OMA" id="CTYWIAN"/>
<keyword evidence="2" id="KW-0732">Signal</keyword>
<dbReference type="InterPro" id="IPR029058">
    <property type="entry name" value="AB_hydrolase_fold"/>
</dbReference>
<dbReference type="HOGENOM" id="CLU_1311595_0_0_1"/>
<evidence type="ECO:0000256" key="3">
    <source>
        <dbReference type="ARBA" id="ARBA00022801"/>
    </source>
</evidence>
<keyword evidence="5" id="KW-0443">Lipid metabolism</keyword>
<feature type="domain" description="AB hydrolase-1" evidence="9">
    <location>
        <begin position="92"/>
        <end position="344"/>
    </location>
</feature>
<keyword evidence="12" id="KW-1185">Reference proteome</keyword>
<dbReference type="Proteomes" id="UP000007266">
    <property type="component" value="Linkage group 9"/>
</dbReference>
<evidence type="ECO:0000256" key="2">
    <source>
        <dbReference type="ARBA" id="ARBA00022729"/>
    </source>
</evidence>
<dbReference type="EMBL" id="KQ971372">
    <property type="protein sequence ID" value="EFA09530.2"/>
    <property type="molecule type" value="Genomic_DNA"/>
</dbReference>
<dbReference type="SUPFAM" id="SSF53474">
    <property type="entry name" value="alpha/beta-Hydrolases"/>
    <property type="match status" value="1"/>
</dbReference>
<dbReference type="InterPro" id="IPR025483">
    <property type="entry name" value="Lipase_euk"/>
</dbReference>
<evidence type="ECO:0000259" key="10">
    <source>
        <dbReference type="Pfam" id="PF04083"/>
    </source>
</evidence>
<comment type="similarity">
    <text evidence="1 7">Belongs to the AB hydrolase superfamily. Lipase family.</text>
</comment>
<dbReference type="FunFam" id="3.40.50.1820:FF:000057">
    <property type="entry name" value="Lipase"/>
    <property type="match status" value="1"/>
</dbReference>
<dbReference type="GO" id="GO:0006629">
    <property type="term" value="P:lipid metabolic process"/>
    <property type="evidence" value="ECO:0000318"/>
    <property type="project" value="GO_Central"/>
</dbReference>
<evidence type="ECO:0000256" key="7">
    <source>
        <dbReference type="PIRNR" id="PIRNR000862"/>
    </source>
</evidence>
<name>D6X0Z4_TRICA</name>
<feature type="domain" description="Partial AB-hydrolase lipase" evidence="10">
    <location>
        <begin position="49"/>
        <end position="89"/>
    </location>
</feature>
<dbReference type="Pfam" id="PF00561">
    <property type="entry name" value="Abhydrolase_1"/>
    <property type="match status" value="1"/>
</dbReference>
<evidence type="ECO:0000256" key="1">
    <source>
        <dbReference type="ARBA" id="ARBA00010701"/>
    </source>
</evidence>
<feature type="active site" description="Nucleophile" evidence="8">
    <location>
        <position position="159"/>
    </location>
</feature>
<evidence type="ECO:0000313" key="11">
    <source>
        <dbReference type="EMBL" id="EFA09530.2"/>
    </source>
</evidence>
<dbReference type="InterPro" id="IPR000073">
    <property type="entry name" value="AB_hydrolase_1"/>
</dbReference>
<feature type="active site" description="Charge relay system" evidence="8">
    <location>
        <position position="365"/>
    </location>
</feature>
<dbReference type="GO" id="GO:0016042">
    <property type="term" value="P:lipid catabolic process"/>
    <property type="evidence" value="ECO:0007669"/>
    <property type="project" value="UniProtKB-KW"/>
</dbReference>
<feature type="active site" description="Charge relay system" evidence="8">
    <location>
        <position position="331"/>
    </location>
</feature>
<sequence length="386" mass="43987">MLLKIIFLVHFAHCQTPPQNNVCSNLADYAFSQLSNNCWYNPDVGSTPEEIIKRHGFPFESNQVITEDGYKLGLFRMPNAGRPVLLQHAFKLYNAGYDVWLGNFRGTIYSNKHNNSNISEENYWDFSFYEMGIYDLTAMIEFMSKTVGNKRKIIYIGHSMGTTAAFVYAIKRKNHSEKNLEALIALAPVVYMKHVYFPISGLAPFAQPIQAVANFLHIHNLGMSNAEKVTNRFNTCLNSLKKLRCEVMTEIMMALNLDSLPPESIPMFMTQAPAGTSVKTLQHYSQLIQNGQFQLFDYGNKNREKYGHEKPPILNPGAVAIPVYLLYGNKDAIGDESDVFELFGRLGAKKILKKIPGRDETNFKHLDFLYGRDINYLYEALFEIIN</sequence>
<evidence type="ECO:0000313" key="12">
    <source>
        <dbReference type="Proteomes" id="UP000007266"/>
    </source>
</evidence>
<evidence type="ECO:0000259" key="9">
    <source>
        <dbReference type="Pfam" id="PF00561"/>
    </source>
</evidence>
<proteinExistence type="inferred from homology"/>
<dbReference type="Gene3D" id="3.40.50.1820">
    <property type="entry name" value="alpha/beta hydrolase"/>
    <property type="match status" value="1"/>
</dbReference>
<gene>
    <name evidence="11" type="primary">AUGUSTUS-3.0.2_11634</name>
    <name evidence="11" type="ORF">TcasGA2_TC011634</name>
</gene>
<dbReference type="PIRSF" id="PIRSF000862">
    <property type="entry name" value="Steryl_ester_lip"/>
    <property type="match status" value="1"/>
</dbReference>
<dbReference type="AlphaFoldDB" id="D6X0Z4"/>
<evidence type="ECO:0000256" key="6">
    <source>
        <dbReference type="ARBA" id="ARBA00023180"/>
    </source>
</evidence>
<keyword evidence="3 7" id="KW-0378">Hydrolase</keyword>
<keyword evidence="4 7" id="KW-0442">Lipid degradation</keyword>